<feature type="transmembrane region" description="Helical" evidence="1">
    <location>
        <begin position="290"/>
        <end position="307"/>
    </location>
</feature>
<gene>
    <name evidence="2" type="ORF">I5M32_15235</name>
</gene>
<organism evidence="2 3">
    <name type="scientific">Pedobacter segetis</name>
    <dbReference type="NCBI Taxonomy" id="2793069"/>
    <lineage>
        <taxon>Bacteria</taxon>
        <taxon>Pseudomonadati</taxon>
        <taxon>Bacteroidota</taxon>
        <taxon>Sphingobacteriia</taxon>
        <taxon>Sphingobacteriales</taxon>
        <taxon>Sphingobacteriaceae</taxon>
        <taxon>Pedobacter</taxon>
    </lineage>
</organism>
<feature type="transmembrane region" description="Helical" evidence="1">
    <location>
        <begin position="198"/>
        <end position="216"/>
    </location>
</feature>
<dbReference type="Proteomes" id="UP000660024">
    <property type="component" value="Unassembled WGS sequence"/>
</dbReference>
<reference evidence="2 3" key="1">
    <citation type="submission" date="2020-12" db="EMBL/GenBank/DDBJ databases">
        <title>Bacterial novel species Pedobacter sp. SD-b isolated from soil.</title>
        <authorList>
            <person name="Jung H.-Y."/>
        </authorList>
    </citation>
    <scope>NUCLEOTIDE SEQUENCE [LARGE SCALE GENOMIC DNA]</scope>
    <source>
        <strain evidence="2 3">SD-b</strain>
    </source>
</reference>
<keyword evidence="1" id="KW-0472">Membrane</keyword>
<feature type="transmembrane region" description="Helical" evidence="1">
    <location>
        <begin position="313"/>
        <end position="330"/>
    </location>
</feature>
<feature type="transmembrane region" description="Helical" evidence="1">
    <location>
        <begin position="112"/>
        <end position="132"/>
    </location>
</feature>
<evidence type="ECO:0000313" key="3">
    <source>
        <dbReference type="Proteomes" id="UP000660024"/>
    </source>
</evidence>
<sequence>MNINREKAEFLDEMIDAWQQEQLLSEEKARELKKSYAVKSFDWQKLAQYSIYVALACGVFALGSLLLDKQMTVLLERLYYTPNIVISLLSFAAAAYLLFIGNKRRKTKAKQVFSNEALLFGGVMFIANGLAYFGKTVNKDIENYALIFLLAVPIYGFLGYYFKSKLIWAFALFSLGAWFGTQTSYLGKQNFYFLGMNYPLRFVVFGALLTACSIVFRQSKKLNFLFQATYFIGLVYTFCALWLLSIFGNYASIDQWYKVSQYTLLFWAALSLFICGLTFFLGFKYKDEMAREFGATFLIINLYSRFFEYFWDSWHKAIFFGVLALSFWLIGRKAEKIWNLEFLKKEDAVK</sequence>
<evidence type="ECO:0000256" key="1">
    <source>
        <dbReference type="SAM" id="Phobius"/>
    </source>
</evidence>
<feature type="transmembrane region" description="Helical" evidence="1">
    <location>
        <begin position="144"/>
        <end position="162"/>
    </location>
</feature>
<name>A0ABS1BN53_9SPHI</name>
<comment type="caution">
    <text evidence="2">The sequence shown here is derived from an EMBL/GenBank/DDBJ whole genome shotgun (WGS) entry which is preliminary data.</text>
</comment>
<feature type="transmembrane region" description="Helical" evidence="1">
    <location>
        <begin position="167"/>
        <end position="186"/>
    </location>
</feature>
<feature type="transmembrane region" description="Helical" evidence="1">
    <location>
        <begin position="79"/>
        <end position="100"/>
    </location>
</feature>
<evidence type="ECO:0000313" key="2">
    <source>
        <dbReference type="EMBL" id="MBK0384320.1"/>
    </source>
</evidence>
<protein>
    <submittedName>
        <fullName evidence="2">DUF2157 domain-containing protein</fullName>
    </submittedName>
</protein>
<keyword evidence="1" id="KW-1133">Transmembrane helix</keyword>
<dbReference type="RefSeq" id="WP_200587885.1">
    <property type="nucleotide sequence ID" value="NZ_JAEHFY010000027.1"/>
</dbReference>
<keyword evidence="3" id="KW-1185">Reference proteome</keyword>
<feature type="transmembrane region" description="Helical" evidence="1">
    <location>
        <begin position="264"/>
        <end position="283"/>
    </location>
</feature>
<dbReference type="EMBL" id="JAEHFY010000027">
    <property type="protein sequence ID" value="MBK0384320.1"/>
    <property type="molecule type" value="Genomic_DNA"/>
</dbReference>
<accession>A0ABS1BN53</accession>
<feature type="transmembrane region" description="Helical" evidence="1">
    <location>
        <begin position="49"/>
        <end position="67"/>
    </location>
</feature>
<feature type="transmembrane region" description="Helical" evidence="1">
    <location>
        <begin position="228"/>
        <end position="252"/>
    </location>
</feature>
<proteinExistence type="predicted"/>
<keyword evidence="1" id="KW-0812">Transmembrane</keyword>